<keyword evidence="4" id="KW-0963">Cytoplasm</keyword>
<dbReference type="PANTHER" id="PTHR34276">
    <property type="entry name" value="MINI-RIBONUCLEASE 3"/>
    <property type="match status" value="1"/>
</dbReference>
<dbReference type="InterPro" id="IPR036389">
    <property type="entry name" value="RNase_III_sf"/>
</dbReference>
<keyword evidence="2 4" id="KW-0255">Endonuclease</keyword>
<evidence type="ECO:0000256" key="2">
    <source>
        <dbReference type="ARBA" id="ARBA00022759"/>
    </source>
</evidence>
<comment type="cofactor">
    <cofactor evidence="4">
        <name>Mg(2+)</name>
        <dbReference type="ChEBI" id="CHEBI:18420"/>
    </cofactor>
</comment>
<dbReference type="Proteomes" id="UP001236559">
    <property type="component" value="Unassembled WGS sequence"/>
</dbReference>
<keyword evidence="4" id="KW-0698">rRNA processing</keyword>
<dbReference type="InterPro" id="IPR008226">
    <property type="entry name" value="Mini3_fam"/>
</dbReference>
<evidence type="ECO:0000256" key="4">
    <source>
        <dbReference type="HAMAP-Rule" id="MF_01468"/>
    </source>
</evidence>
<dbReference type="EMBL" id="JAUSTN010000007">
    <property type="protein sequence ID" value="MDQ0275399.1"/>
    <property type="molecule type" value="Genomic_DNA"/>
</dbReference>
<dbReference type="Gene3D" id="1.10.1520.10">
    <property type="entry name" value="Ribonuclease III domain"/>
    <property type="match status" value="1"/>
</dbReference>
<dbReference type="PIRSF" id="PIRSF005520">
    <property type="entry name" value="UCP005520"/>
    <property type="match status" value="1"/>
</dbReference>
<accession>A0ABU0AW19</accession>
<feature type="active site" evidence="4">
    <location>
        <position position="33"/>
    </location>
</feature>
<dbReference type="EC" id="3.1.26.-" evidence="4"/>
<keyword evidence="1 4" id="KW-0540">Nuclease</keyword>
<dbReference type="InterPro" id="IPR000999">
    <property type="entry name" value="RNase_III_dom"/>
</dbReference>
<comment type="similarity">
    <text evidence="4">Belongs to the MrnC RNase family.</text>
</comment>
<dbReference type="PANTHER" id="PTHR34276:SF1">
    <property type="entry name" value="MINI-RIBONUCLEASE 3"/>
    <property type="match status" value="1"/>
</dbReference>
<keyword evidence="4" id="KW-0699">rRNA-binding</keyword>
<organism evidence="6 7">
    <name type="scientific">Peptoniphilus koenoeneniae</name>
    <dbReference type="NCBI Taxonomy" id="507751"/>
    <lineage>
        <taxon>Bacteria</taxon>
        <taxon>Bacillati</taxon>
        <taxon>Bacillota</taxon>
        <taxon>Tissierellia</taxon>
        <taxon>Tissierellales</taxon>
        <taxon>Peptoniphilaceae</taxon>
        <taxon>Peptoniphilus</taxon>
    </lineage>
</organism>
<keyword evidence="3 4" id="KW-0378">Hydrolase</keyword>
<gene>
    <name evidence="4" type="primary">mrnC</name>
    <name evidence="6" type="ORF">J2S72_001426</name>
</gene>
<protein>
    <recommendedName>
        <fullName evidence="4">Mini-ribonuclease 3</fullName>
        <shortName evidence="4">Mini-3</shortName>
        <shortName evidence="4">Mini-RNase 3</shortName>
        <ecNumber evidence="4">3.1.26.-</ecNumber>
    </recommendedName>
    <alternativeName>
        <fullName evidence="4">Mini-RNase III</fullName>
        <shortName evidence="4">Mini-III</shortName>
    </alternativeName>
</protein>
<evidence type="ECO:0000256" key="3">
    <source>
        <dbReference type="ARBA" id="ARBA00022801"/>
    </source>
</evidence>
<evidence type="ECO:0000313" key="6">
    <source>
        <dbReference type="EMBL" id="MDQ0275399.1"/>
    </source>
</evidence>
<proteinExistence type="inferred from homology"/>
<name>A0ABU0AW19_9FIRM</name>
<dbReference type="SUPFAM" id="SSF69065">
    <property type="entry name" value="RNase III domain-like"/>
    <property type="match status" value="1"/>
</dbReference>
<keyword evidence="7" id="KW-1185">Reference proteome</keyword>
<reference evidence="6 7" key="1">
    <citation type="submission" date="2023-07" db="EMBL/GenBank/DDBJ databases">
        <title>Genomic Encyclopedia of Type Strains, Phase IV (KMG-IV): sequencing the most valuable type-strain genomes for metagenomic binning, comparative biology and taxonomic classification.</title>
        <authorList>
            <person name="Goeker M."/>
        </authorList>
    </citation>
    <scope>NUCLEOTIDE SEQUENCE [LARGE SCALE GENOMIC DNA]</scope>
    <source>
        <strain evidence="6 7">DSM 22616</strain>
    </source>
</reference>
<comment type="subunit">
    <text evidence="4">Homodimer.</text>
</comment>
<dbReference type="HAMAP" id="MF_01468">
    <property type="entry name" value="RNase_Mini_III"/>
    <property type="match status" value="1"/>
</dbReference>
<comment type="subcellular location">
    <subcellularLocation>
        <location evidence="4">Cytoplasm</location>
    </subcellularLocation>
</comment>
<dbReference type="Pfam" id="PF00636">
    <property type="entry name" value="Ribonuclease_3"/>
    <property type="match status" value="1"/>
</dbReference>
<feature type="domain" description="RNase III" evidence="5">
    <location>
        <begin position="27"/>
        <end position="123"/>
    </location>
</feature>
<dbReference type="RefSeq" id="WP_023055760.1">
    <property type="nucleotide sequence ID" value="NZ_JAUSTN010000007.1"/>
</dbReference>
<dbReference type="GO" id="GO:0016787">
    <property type="term" value="F:hydrolase activity"/>
    <property type="evidence" value="ECO:0007669"/>
    <property type="project" value="UniProtKB-KW"/>
</dbReference>
<evidence type="ECO:0000256" key="1">
    <source>
        <dbReference type="ARBA" id="ARBA00022722"/>
    </source>
</evidence>
<comment type="function">
    <text evidence="4">Involved in correct processing of both the 5' and 3' ends of 23S rRNA precursor. Processes 30S rRNA precursor transcript even in absence of ribonuclease 3 (Rnc); Rnc processes 30S rRNA into smaller rRNA precursors.</text>
</comment>
<evidence type="ECO:0000313" key="7">
    <source>
        <dbReference type="Proteomes" id="UP001236559"/>
    </source>
</evidence>
<sequence>MDENLNIFLSKGKILTKDQARQYSPLALAFIGDGVYELFIRTKVLNKNKKASTLHRESAREVKASAQARKILEIMDLLEEDEIYIFKRGRNAKPHTMAKNASVIDYKNATGLEALFGYLYLTGQDLRMSQLIDLMEEK</sequence>
<keyword evidence="4" id="KW-0460">Magnesium</keyword>
<evidence type="ECO:0000259" key="5">
    <source>
        <dbReference type="Pfam" id="PF00636"/>
    </source>
</evidence>
<keyword evidence="4" id="KW-0694">RNA-binding</keyword>
<keyword evidence="4" id="KW-0690">Ribosome biogenesis</keyword>
<comment type="caution">
    <text evidence="6">The sequence shown here is derived from an EMBL/GenBank/DDBJ whole genome shotgun (WGS) entry which is preliminary data.</text>
</comment>